<gene>
    <name evidence="1" type="ORF">D9X91_03385</name>
</gene>
<name>A0A3L7K282_9BACI</name>
<sequence length="247" mass="29145">MMQRTFQIEHEWCMIHYPEKPNGFAVMIFGDVQHFVDEAQSFWTQNIGRKKMIQELTDSGYIVFYSNYGGRHWGSERAVELAHTLYHIVMKQEILNDKIHVLAEGMGAAAVPRLLNVMDHKIRSVVFIAPCLSLKSHVEQEQEKKFYYKKLVSELSSSYQVDKSLVMDKIIQHEQETKVLHDTHCPLSIISLVERSRYESQQEYIKCLYHFRLERKLPITIQYLLPEKRVLMTRKVLKLLQMNEADL</sequence>
<dbReference type="InterPro" id="IPR029058">
    <property type="entry name" value="AB_hydrolase_fold"/>
</dbReference>
<accession>A0A3L7K282</accession>
<dbReference type="RefSeq" id="WP_121679157.1">
    <property type="nucleotide sequence ID" value="NZ_RCVZ01000002.1"/>
</dbReference>
<keyword evidence="1" id="KW-0378">Hydrolase</keyword>
<dbReference type="AlphaFoldDB" id="A0A3L7K282"/>
<dbReference type="Gene3D" id="3.40.50.1820">
    <property type="entry name" value="alpha/beta hydrolase"/>
    <property type="match status" value="1"/>
</dbReference>
<dbReference type="EMBL" id="RCVZ01000002">
    <property type="protein sequence ID" value="RLQ97207.1"/>
    <property type="molecule type" value="Genomic_DNA"/>
</dbReference>
<dbReference type="OrthoDB" id="2986585at2"/>
<evidence type="ECO:0000313" key="2">
    <source>
        <dbReference type="Proteomes" id="UP000276770"/>
    </source>
</evidence>
<organism evidence="1 2">
    <name type="scientific">Falsibacillus albus</name>
    <dbReference type="NCBI Taxonomy" id="2478915"/>
    <lineage>
        <taxon>Bacteria</taxon>
        <taxon>Bacillati</taxon>
        <taxon>Bacillota</taxon>
        <taxon>Bacilli</taxon>
        <taxon>Bacillales</taxon>
        <taxon>Bacillaceae</taxon>
        <taxon>Falsibacillus</taxon>
    </lineage>
</organism>
<evidence type="ECO:0000313" key="1">
    <source>
        <dbReference type="EMBL" id="RLQ97207.1"/>
    </source>
</evidence>
<keyword evidence="2" id="KW-1185">Reference proteome</keyword>
<reference evidence="1 2" key="1">
    <citation type="submission" date="2018-10" db="EMBL/GenBank/DDBJ databases">
        <title>Falsibacillus sp. genome draft.</title>
        <authorList>
            <person name="Shi S."/>
        </authorList>
    </citation>
    <scope>NUCLEOTIDE SEQUENCE [LARGE SCALE GENOMIC DNA]</scope>
    <source>
        <strain evidence="1 2">GY 10110</strain>
    </source>
</reference>
<protein>
    <submittedName>
        <fullName evidence="1">Hydrolase</fullName>
    </submittedName>
</protein>
<dbReference type="Proteomes" id="UP000276770">
    <property type="component" value="Unassembled WGS sequence"/>
</dbReference>
<proteinExistence type="predicted"/>
<dbReference type="GO" id="GO:0016787">
    <property type="term" value="F:hydrolase activity"/>
    <property type="evidence" value="ECO:0007669"/>
    <property type="project" value="UniProtKB-KW"/>
</dbReference>
<dbReference type="SUPFAM" id="SSF53474">
    <property type="entry name" value="alpha/beta-Hydrolases"/>
    <property type="match status" value="1"/>
</dbReference>
<comment type="caution">
    <text evidence="1">The sequence shown here is derived from an EMBL/GenBank/DDBJ whole genome shotgun (WGS) entry which is preliminary data.</text>
</comment>